<dbReference type="PANTHER" id="PTHR47718">
    <property type="entry name" value="OS01G0519700 PROTEIN"/>
    <property type="match status" value="1"/>
</dbReference>
<name>A0AAV9BN88_ACOGR</name>
<dbReference type="InterPro" id="IPR004330">
    <property type="entry name" value="FAR1_DNA_bnd_dom"/>
</dbReference>
<evidence type="ECO:0000313" key="3">
    <source>
        <dbReference type="Proteomes" id="UP001179952"/>
    </source>
</evidence>
<comment type="caution">
    <text evidence="2">The sequence shown here is derived from an EMBL/GenBank/DDBJ whole genome shotgun (WGS) entry which is preliminary data.</text>
</comment>
<reference evidence="2" key="2">
    <citation type="submission" date="2023-06" db="EMBL/GenBank/DDBJ databases">
        <authorList>
            <person name="Ma L."/>
            <person name="Liu K.-W."/>
            <person name="Li Z."/>
            <person name="Hsiao Y.-Y."/>
            <person name="Qi Y."/>
            <person name="Fu T."/>
            <person name="Tang G."/>
            <person name="Zhang D."/>
            <person name="Sun W.-H."/>
            <person name="Liu D.-K."/>
            <person name="Li Y."/>
            <person name="Chen G.-Z."/>
            <person name="Liu X.-D."/>
            <person name="Liao X.-Y."/>
            <person name="Jiang Y.-T."/>
            <person name="Yu X."/>
            <person name="Hao Y."/>
            <person name="Huang J."/>
            <person name="Zhao X.-W."/>
            <person name="Ke S."/>
            <person name="Chen Y.-Y."/>
            <person name="Wu W.-L."/>
            <person name="Hsu J.-L."/>
            <person name="Lin Y.-F."/>
            <person name="Huang M.-D."/>
            <person name="Li C.-Y."/>
            <person name="Huang L."/>
            <person name="Wang Z.-W."/>
            <person name="Zhao X."/>
            <person name="Zhong W.-Y."/>
            <person name="Peng D.-H."/>
            <person name="Ahmad S."/>
            <person name="Lan S."/>
            <person name="Zhang J.-S."/>
            <person name="Tsai W.-C."/>
            <person name="Van De Peer Y."/>
            <person name="Liu Z.-J."/>
        </authorList>
    </citation>
    <scope>NUCLEOTIDE SEQUENCE</scope>
    <source>
        <strain evidence="2">SCP</strain>
        <tissue evidence="2">Leaves</tissue>
    </source>
</reference>
<dbReference type="EMBL" id="JAUJYN010000002">
    <property type="protein sequence ID" value="KAK1278203.1"/>
    <property type="molecule type" value="Genomic_DNA"/>
</dbReference>
<protein>
    <recommendedName>
        <fullName evidence="1">FAR1 domain-containing protein</fullName>
    </recommendedName>
</protein>
<gene>
    <name evidence="2" type="ORF">QJS04_geneDACA016921</name>
</gene>
<organism evidence="2 3">
    <name type="scientific">Acorus gramineus</name>
    <name type="common">Dwarf sweet flag</name>
    <dbReference type="NCBI Taxonomy" id="55184"/>
    <lineage>
        <taxon>Eukaryota</taxon>
        <taxon>Viridiplantae</taxon>
        <taxon>Streptophyta</taxon>
        <taxon>Embryophyta</taxon>
        <taxon>Tracheophyta</taxon>
        <taxon>Spermatophyta</taxon>
        <taxon>Magnoliopsida</taxon>
        <taxon>Liliopsida</taxon>
        <taxon>Acoraceae</taxon>
        <taxon>Acorus</taxon>
    </lineage>
</organism>
<accession>A0AAV9BN88</accession>
<evidence type="ECO:0000313" key="2">
    <source>
        <dbReference type="EMBL" id="KAK1278203.1"/>
    </source>
</evidence>
<dbReference type="Proteomes" id="UP001179952">
    <property type="component" value="Unassembled WGS sequence"/>
</dbReference>
<evidence type="ECO:0000259" key="1">
    <source>
        <dbReference type="Pfam" id="PF03101"/>
    </source>
</evidence>
<proteinExistence type="predicted"/>
<dbReference type="AlphaFoldDB" id="A0AAV9BN88"/>
<feature type="domain" description="FAR1" evidence="1">
    <location>
        <begin position="11"/>
        <end position="95"/>
    </location>
</feature>
<keyword evidence="3" id="KW-1185">Reference proteome</keyword>
<dbReference type="Pfam" id="PF03101">
    <property type="entry name" value="FAR1"/>
    <property type="match status" value="1"/>
</dbReference>
<reference evidence="2" key="1">
    <citation type="journal article" date="2023" name="Nat. Commun.">
        <title>Diploid and tetraploid genomes of Acorus and the evolution of monocots.</title>
        <authorList>
            <person name="Ma L."/>
            <person name="Liu K.W."/>
            <person name="Li Z."/>
            <person name="Hsiao Y.Y."/>
            <person name="Qi Y."/>
            <person name="Fu T."/>
            <person name="Tang G.D."/>
            <person name="Zhang D."/>
            <person name="Sun W.H."/>
            <person name="Liu D.K."/>
            <person name="Li Y."/>
            <person name="Chen G.Z."/>
            <person name="Liu X.D."/>
            <person name="Liao X.Y."/>
            <person name="Jiang Y.T."/>
            <person name="Yu X."/>
            <person name="Hao Y."/>
            <person name="Huang J."/>
            <person name="Zhao X.W."/>
            <person name="Ke S."/>
            <person name="Chen Y.Y."/>
            <person name="Wu W.L."/>
            <person name="Hsu J.L."/>
            <person name="Lin Y.F."/>
            <person name="Huang M.D."/>
            <person name="Li C.Y."/>
            <person name="Huang L."/>
            <person name="Wang Z.W."/>
            <person name="Zhao X."/>
            <person name="Zhong W.Y."/>
            <person name="Peng D.H."/>
            <person name="Ahmad S."/>
            <person name="Lan S."/>
            <person name="Zhang J.S."/>
            <person name="Tsai W.C."/>
            <person name="Van de Peer Y."/>
            <person name="Liu Z.J."/>
        </authorList>
    </citation>
    <scope>NUCLEOTIDE SEQUENCE</scope>
    <source>
        <strain evidence="2">SCP</strain>
    </source>
</reference>
<sequence>MFFDSQEEAEKFYVNYGKISGFCIRKSSTKYRNVDGAKELYLRDFVCSKQGFKAPSNTKQIRGHTRIGCKAKLSLMKDGEKWKVNNFVEGHAHVLCTPRKTHLLRSYREVTVAQKSLIDTFRGANVSTAQTISVMGIDSGGYEEVGCTERDVRNYIGKTRNELKDYDAELFINHFKEKAEMNPSYYFAYEVDEQVNTLLLGRWGCTKGICSFWGCCCV</sequence>